<evidence type="ECO:0000256" key="1">
    <source>
        <dbReference type="ARBA" id="ARBA00022679"/>
    </source>
</evidence>
<dbReference type="STRING" id="1307761.L21SP2_0813"/>
<dbReference type="Pfam" id="PF12627">
    <property type="entry name" value="PolyA_pol_RNAbd"/>
    <property type="match status" value="1"/>
</dbReference>
<keyword evidence="1 3" id="KW-0808">Transferase</keyword>
<dbReference type="eggNOG" id="COG0617">
    <property type="taxonomic scope" value="Bacteria"/>
</dbReference>
<dbReference type="EMBL" id="CP006939">
    <property type="protein sequence ID" value="AHC14235.1"/>
    <property type="molecule type" value="Genomic_DNA"/>
</dbReference>
<evidence type="ECO:0000313" key="7">
    <source>
        <dbReference type="EMBL" id="AHC14235.1"/>
    </source>
</evidence>
<dbReference type="Proteomes" id="UP000018680">
    <property type="component" value="Chromosome"/>
</dbReference>
<dbReference type="Gene3D" id="3.30.460.10">
    <property type="entry name" value="Beta Polymerase, domain 2"/>
    <property type="match status" value="1"/>
</dbReference>
<evidence type="ECO:0000313" key="8">
    <source>
        <dbReference type="Proteomes" id="UP000018680"/>
    </source>
</evidence>
<evidence type="ECO:0000259" key="5">
    <source>
        <dbReference type="Pfam" id="PF01743"/>
    </source>
</evidence>
<evidence type="ECO:0000256" key="4">
    <source>
        <dbReference type="SAM" id="MobiDB-lite"/>
    </source>
</evidence>
<dbReference type="InterPro" id="IPR002646">
    <property type="entry name" value="PolA_pol_head_dom"/>
</dbReference>
<dbReference type="Gene3D" id="1.10.3090.10">
    <property type="entry name" value="cca-adding enzyme, domain 2"/>
    <property type="match status" value="1"/>
</dbReference>
<proteinExistence type="inferred from homology"/>
<dbReference type="SUPFAM" id="SSF81891">
    <property type="entry name" value="Poly A polymerase C-terminal region-like"/>
    <property type="match status" value="1"/>
</dbReference>
<dbReference type="NCBIfam" id="TIGR01942">
    <property type="entry name" value="pcnB"/>
    <property type="match status" value="1"/>
</dbReference>
<dbReference type="PATRIC" id="fig|1307761.3.peg.814"/>
<dbReference type="InterPro" id="IPR052191">
    <property type="entry name" value="tRNA_ntf/polyA_polymerase_I"/>
</dbReference>
<dbReference type="PANTHER" id="PTHR43051:SF1">
    <property type="entry name" value="POLYNUCLEOTIDE ADENYLYLTRANSFERASE FAMILY PROTEIN"/>
    <property type="match status" value="1"/>
</dbReference>
<dbReference type="AlphaFoldDB" id="V5WF23"/>
<dbReference type="Pfam" id="PF01743">
    <property type="entry name" value="PolyA_pol"/>
    <property type="match status" value="1"/>
</dbReference>
<evidence type="ECO:0000256" key="3">
    <source>
        <dbReference type="RuleBase" id="RU003953"/>
    </source>
</evidence>
<dbReference type="HOGENOM" id="CLU_015961_0_1_12"/>
<dbReference type="GO" id="GO:0043633">
    <property type="term" value="P:polyadenylation-dependent RNA catabolic process"/>
    <property type="evidence" value="ECO:0007669"/>
    <property type="project" value="InterPro"/>
</dbReference>
<gene>
    <name evidence="7" type="ORF">L21SP2_0813</name>
</gene>
<dbReference type="RefSeq" id="WP_024267166.1">
    <property type="nucleotide sequence ID" value="NC_023035.1"/>
</dbReference>
<evidence type="ECO:0000256" key="2">
    <source>
        <dbReference type="ARBA" id="ARBA00022741"/>
    </source>
</evidence>
<keyword evidence="7" id="KW-0548">Nucleotidyltransferase</keyword>
<dbReference type="PANTHER" id="PTHR43051">
    <property type="entry name" value="POLYNUCLEOTIDE ADENYLYLTRANSFERASE FAMILY PROTEIN"/>
    <property type="match status" value="1"/>
</dbReference>
<dbReference type="GO" id="GO:1990817">
    <property type="term" value="F:poly(A) RNA polymerase activity"/>
    <property type="evidence" value="ECO:0007669"/>
    <property type="project" value="UniProtKB-EC"/>
</dbReference>
<reference evidence="7 8" key="1">
    <citation type="journal article" date="2015" name="Stand. Genomic Sci.">
        <title>Complete genome sequence and description of Salinispira pacifica gen. nov., sp. nov., a novel spirochaete isolated form a hypersaline microbial mat.</title>
        <authorList>
            <person name="Ben Hania W."/>
            <person name="Joseph M."/>
            <person name="Schumann P."/>
            <person name="Bunk B."/>
            <person name="Fiebig A."/>
            <person name="Sproer C."/>
            <person name="Klenk H.P."/>
            <person name="Fardeau M.L."/>
            <person name="Spring S."/>
        </authorList>
    </citation>
    <scope>NUCLEOTIDE SEQUENCE [LARGE SCALE GENOMIC DNA]</scope>
    <source>
        <strain evidence="7 8">L21-RPul-D2</strain>
    </source>
</reference>
<comment type="similarity">
    <text evidence="3">Belongs to the tRNA nucleotidyltransferase/poly(A) polymerase family.</text>
</comment>
<keyword evidence="8" id="KW-1185">Reference proteome</keyword>
<feature type="domain" description="tRNA nucleotidyltransferase/poly(A) polymerase RNA and SrmB- binding" evidence="6">
    <location>
        <begin position="200"/>
        <end position="254"/>
    </location>
</feature>
<dbReference type="KEGG" id="slr:L21SP2_0813"/>
<dbReference type="InterPro" id="IPR010206">
    <property type="entry name" value="PolA_pol_I"/>
</dbReference>
<keyword evidence="2" id="KW-0547">Nucleotide-binding</keyword>
<keyword evidence="3" id="KW-0694">RNA-binding</keyword>
<dbReference type="InterPro" id="IPR043519">
    <property type="entry name" value="NT_sf"/>
</dbReference>
<evidence type="ECO:0000259" key="6">
    <source>
        <dbReference type="Pfam" id="PF12627"/>
    </source>
</evidence>
<protein>
    <submittedName>
        <fullName evidence="7">Poly(A) polymerase</fullName>
        <ecNumber evidence="7">2.7.7.19</ecNumber>
    </submittedName>
</protein>
<feature type="compositionally biased region" description="Basic residues" evidence="4">
    <location>
        <begin position="354"/>
        <end position="372"/>
    </location>
</feature>
<feature type="domain" description="Poly A polymerase head" evidence="5">
    <location>
        <begin position="51"/>
        <end position="165"/>
    </location>
</feature>
<sequence length="372" mass="43548">MLVRYKTLENGKAVKQAEVYTKTEHHIRLSDVDHDAIKIIRRLEKAGHESYIVGGAVRDLLLGKRPKDFDIVTSAEPNHIRKLFRNSRIIGKRFRLVHIFFKDKKIIEVSTFRSADSKGFNNVFGEIEEDALRRDFSMNALYYHPIREQVVDFVKGYPDIKARRLKAVIPLGRIFEEDPVRIIRAIKYSEKTGLKPGFRLKRKMRSQAELLKGVSYSRLTEEIYKILGSGYARPIFQSLFDHNITEYILPGLDQFFRGRDQTHANNRKVFFEHLGTLDDIINKQRETPRSVMIQYLVRDFVMRIGPWKAQKRIHFPEVYSGIKDILKPMVPANKDVEDVVVTLMRERQEALGIPKKRSRRRRRKPSSRRSSG</sequence>
<dbReference type="GO" id="GO:0000166">
    <property type="term" value="F:nucleotide binding"/>
    <property type="evidence" value="ECO:0007669"/>
    <property type="project" value="UniProtKB-KW"/>
</dbReference>
<feature type="region of interest" description="Disordered" evidence="4">
    <location>
        <begin position="351"/>
        <end position="372"/>
    </location>
</feature>
<dbReference type="InterPro" id="IPR032828">
    <property type="entry name" value="PolyA_RNA-bd"/>
</dbReference>
<dbReference type="EC" id="2.7.7.19" evidence="7"/>
<dbReference type="GO" id="GO:0006396">
    <property type="term" value="P:RNA processing"/>
    <property type="evidence" value="ECO:0007669"/>
    <property type="project" value="InterPro"/>
</dbReference>
<organism evidence="7 8">
    <name type="scientific">Salinispira pacifica</name>
    <dbReference type="NCBI Taxonomy" id="1307761"/>
    <lineage>
        <taxon>Bacteria</taxon>
        <taxon>Pseudomonadati</taxon>
        <taxon>Spirochaetota</taxon>
        <taxon>Spirochaetia</taxon>
        <taxon>Spirochaetales</taxon>
        <taxon>Spirochaetaceae</taxon>
        <taxon>Salinispira</taxon>
    </lineage>
</organism>
<dbReference type="OrthoDB" id="9805698at2"/>
<name>V5WF23_9SPIO</name>
<dbReference type="GO" id="GO:0003723">
    <property type="term" value="F:RNA binding"/>
    <property type="evidence" value="ECO:0007669"/>
    <property type="project" value="UniProtKB-KW"/>
</dbReference>
<accession>V5WF23</accession>
<dbReference type="CDD" id="cd05398">
    <property type="entry name" value="NT_ClassII-CCAase"/>
    <property type="match status" value="1"/>
</dbReference>
<dbReference type="SUPFAM" id="SSF81301">
    <property type="entry name" value="Nucleotidyltransferase"/>
    <property type="match status" value="1"/>
</dbReference>